<comment type="caution">
    <text evidence="6">The sequence shown here is derived from an EMBL/GenBank/DDBJ whole genome shotgun (WGS) entry which is preliminary data.</text>
</comment>
<organism evidence="6 7">
    <name type="scientific">Solimicrobium silvestre</name>
    <dbReference type="NCBI Taxonomy" id="2099400"/>
    <lineage>
        <taxon>Bacteria</taxon>
        <taxon>Pseudomonadati</taxon>
        <taxon>Pseudomonadota</taxon>
        <taxon>Betaproteobacteria</taxon>
        <taxon>Burkholderiales</taxon>
        <taxon>Oxalobacteraceae</taxon>
        <taxon>Solimicrobium</taxon>
    </lineage>
</organism>
<dbReference type="SUPFAM" id="SSF160996">
    <property type="entry name" value="HI0933 insert domain-like"/>
    <property type="match status" value="1"/>
</dbReference>
<sequence>MNLKNSVPNIVVIGGGPAGLMAAETLAQGGAQVDLFDAMPSVGRKFLLAGKGGLNLTHAEDLSDFMRRYGSRQVAINSWINEFNPQNLRQWAKNLGVETFVGTSGRVFPADMKAAPLLRSWLHRMRTKGVRFHMRHRWTGWKDNALSFSTPDGEVLHKADAIVLALGGASWPQLGSNGAWLPLLAEKGVDIAPLEPSNCGFEVTWSEHFKTNFAGEPLSPIAITHTNATGTSSRRLGQFVVTEHGVEGSLIYALSGLFREQIKAQGSAQIYLDLLPDLPLHRAVQHCEHPRGSRSVAGHLQSRLNLRGVKTALLREFCTPETLQDPVLLANAIKALPITLLAPRPIAEVISTAGGVKLEAMNRNLMLNEMPGVFCAGEMLDWEAPTGGYLLTACFASGKVAGKAALDWYAKKK</sequence>
<dbReference type="NCBIfam" id="TIGR03862">
    <property type="entry name" value="flavo_PP4765"/>
    <property type="match status" value="1"/>
</dbReference>
<dbReference type="Gene3D" id="1.10.8.260">
    <property type="entry name" value="HI0933 insert domain-like"/>
    <property type="match status" value="1"/>
</dbReference>
<dbReference type="InterPro" id="IPR023166">
    <property type="entry name" value="BaiN-like_dom_sf"/>
</dbReference>
<dbReference type="NCBIfam" id="TIGR00275">
    <property type="entry name" value="aminoacetone oxidase family FAD-binding enzyme"/>
    <property type="match status" value="1"/>
</dbReference>
<keyword evidence="7" id="KW-1185">Reference proteome</keyword>
<reference evidence="6 7" key="1">
    <citation type="submission" date="2018-02" db="EMBL/GenBank/DDBJ databases">
        <title>Solimicrobium silvestre gen. nov., sp. nov., isolated from alpine forest soil.</title>
        <authorList>
            <person name="Margesin R."/>
            <person name="Albuquerque L."/>
            <person name="Zhang D.-C."/>
            <person name="Froufe H.J.C."/>
            <person name="Severino R."/>
            <person name="Roxo I."/>
            <person name="Egas C."/>
            <person name="Da Costa M.S."/>
        </authorList>
    </citation>
    <scope>NUCLEOTIDE SEQUENCE [LARGE SCALE GENOMIC DNA]</scope>
    <source>
        <strain evidence="6 7">S20-91</strain>
    </source>
</reference>
<dbReference type="SUPFAM" id="SSF51905">
    <property type="entry name" value="FAD/NAD(P)-binding domain"/>
    <property type="match status" value="1"/>
</dbReference>
<dbReference type="InterPro" id="IPR036188">
    <property type="entry name" value="FAD/NAD-bd_sf"/>
</dbReference>
<dbReference type="InterPro" id="IPR022460">
    <property type="entry name" value="Flavoprotein_PP4765"/>
</dbReference>
<dbReference type="Gene3D" id="2.40.30.10">
    <property type="entry name" value="Translation factors"/>
    <property type="match status" value="1"/>
</dbReference>
<gene>
    <name evidence="6" type="ORF">S2091_1729</name>
</gene>
<proteinExistence type="predicted"/>
<dbReference type="InterPro" id="IPR057661">
    <property type="entry name" value="RsdA/BaiN/AoA(So)_Rossmann"/>
</dbReference>
<accession>A0A2S9H187</accession>
<evidence type="ECO:0000259" key="5">
    <source>
        <dbReference type="Pfam" id="PF22780"/>
    </source>
</evidence>
<dbReference type="PANTHER" id="PTHR42887">
    <property type="entry name" value="OS12G0638800 PROTEIN"/>
    <property type="match status" value="1"/>
</dbReference>
<keyword evidence="3" id="KW-0274">FAD</keyword>
<dbReference type="PRINTS" id="PR00420">
    <property type="entry name" value="RNGMNOXGNASE"/>
</dbReference>
<evidence type="ECO:0000256" key="3">
    <source>
        <dbReference type="ARBA" id="ARBA00022827"/>
    </source>
</evidence>
<comment type="cofactor">
    <cofactor evidence="1">
        <name>FAD</name>
        <dbReference type="ChEBI" id="CHEBI:57692"/>
    </cofactor>
</comment>
<feature type="domain" description="RsdA/BaiN/AoA(So)-like Rossmann fold-like" evidence="4">
    <location>
        <begin position="9"/>
        <end position="403"/>
    </location>
</feature>
<dbReference type="OrthoDB" id="5288829at2"/>
<evidence type="ECO:0000256" key="2">
    <source>
        <dbReference type="ARBA" id="ARBA00022630"/>
    </source>
</evidence>
<dbReference type="InterPro" id="IPR055178">
    <property type="entry name" value="RsdA/BaiN/AoA(So)-like_dom"/>
</dbReference>
<evidence type="ECO:0000313" key="7">
    <source>
        <dbReference type="Proteomes" id="UP000237839"/>
    </source>
</evidence>
<evidence type="ECO:0000256" key="1">
    <source>
        <dbReference type="ARBA" id="ARBA00001974"/>
    </source>
</evidence>
<dbReference type="Gene3D" id="3.50.50.60">
    <property type="entry name" value="FAD/NAD(P)-binding domain"/>
    <property type="match status" value="1"/>
</dbReference>
<keyword evidence="2" id="KW-0285">Flavoprotein</keyword>
<protein>
    <submittedName>
        <fullName evidence="6">Flavoprotein, TIGR03862 family</fullName>
    </submittedName>
</protein>
<dbReference type="EMBL" id="PUGF01000006">
    <property type="protein sequence ID" value="PRC93728.1"/>
    <property type="molecule type" value="Genomic_DNA"/>
</dbReference>
<evidence type="ECO:0000259" key="4">
    <source>
        <dbReference type="Pfam" id="PF03486"/>
    </source>
</evidence>
<dbReference type="Proteomes" id="UP000237839">
    <property type="component" value="Unassembled WGS sequence"/>
</dbReference>
<dbReference type="RefSeq" id="WP_105531384.1">
    <property type="nucleotide sequence ID" value="NZ_PUGF01000006.1"/>
</dbReference>
<name>A0A2S9H187_9BURK</name>
<dbReference type="PANTHER" id="PTHR42887:SF1">
    <property type="entry name" value="BLR3961 PROTEIN"/>
    <property type="match status" value="1"/>
</dbReference>
<dbReference type="AlphaFoldDB" id="A0A2S9H187"/>
<feature type="domain" description="RsdA/BaiN/AoA(So)-like insert" evidence="5">
    <location>
        <begin position="195"/>
        <end position="348"/>
    </location>
</feature>
<dbReference type="InterPro" id="IPR004792">
    <property type="entry name" value="BaiN-like"/>
</dbReference>
<evidence type="ECO:0000313" key="6">
    <source>
        <dbReference type="EMBL" id="PRC93728.1"/>
    </source>
</evidence>
<dbReference type="Pfam" id="PF03486">
    <property type="entry name" value="HI0933_like"/>
    <property type="match status" value="1"/>
</dbReference>
<dbReference type="Pfam" id="PF22780">
    <property type="entry name" value="HI0933_like_1st"/>
    <property type="match status" value="1"/>
</dbReference>